<name>A0A2P2K370_RHIMU</name>
<sequence length="31" mass="3868">MERLRSEKELGELGKCQNNWWHEDLNNFFFP</sequence>
<proteinExistence type="predicted"/>
<protein>
    <submittedName>
        <fullName evidence="1">Uncharacterized protein</fullName>
    </submittedName>
</protein>
<dbReference type="AlphaFoldDB" id="A0A2P2K370"/>
<reference evidence="1" key="1">
    <citation type="submission" date="2018-02" db="EMBL/GenBank/DDBJ databases">
        <title>Rhizophora mucronata_Transcriptome.</title>
        <authorList>
            <person name="Meera S.P."/>
            <person name="Sreeshan A."/>
            <person name="Augustine A."/>
        </authorList>
    </citation>
    <scope>NUCLEOTIDE SEQUENCE</scope>
    <source>
        <tissue evidence="1">Leaf</tissue>
    </source>
</reference>
<evidence type="ECO:0000313" key="1">
    <source>
        <dbReference type="EMBL" id="MBX00170.1"/>
    </source>
</evidence>
<organism evidence="1">
    <name type="scientific">Rhizophora mucronata</name>
    <name type="common">Asiatic mangrove</name>
    <dbReference type="NCBI Taxonomy" id="61149"/>
    <lineage>
        <taxon>Eukaryota</taxon>
        <taxon>Viridiplantae</taxon>
        <taxon>Streptophyta</taxon>
        <taxon>Embryophyta</taxon>
        <taxon>Tracheophyta</taxon>
        <taxon>Spermatophyta</taxon>
        <taxon>Magnoliopsida</taxon>
        <taxon>eudicotyledons</taxon>
        <taxon>Gunneridae</taxon>
        <taxon>Pentapetalae</taxon>
        <taxon>rosids</taxon>
        <taxon>fabids</taxon>
        <taxon>Malpighiales</taxon>
        <taxon>Rhizophoraceae</taxon>
        <taxon>Rhizophora</taxon>
    </lineage>
</organism>
<dbReference type="EMBL" id="GGEC01019686">
    <property type="protein sequence ID" value="MBX00170.1"/>
    <property type="molecule type" value="Transcribed_RNA"/>
</dbReference>
<accession>A0A2P2K370</accession>